<dbReference type="EMBL" id="NRSJ01000063">
    <property type="protein sequence ID" value="MBK1707085.1"/>
    <property type="molecule type" value="Genomic_DNA"/>
</dbReference>
<dbReference type="Proteomes" id="UP001296776">
    <property type="component" value="Unassembled WGS sequence"/>
</dbReference>
<reference evidence="1" key="1">
    <citation type="submission" date="2017-08" db="EMBL/GenBank/DDBJ databases">
        <authorList>
            <person name="Imhoff J.F."/>
            <person name="Rahn T."/>
            <person name="Kuenzel S."/>
            <person name="Neulinger S.C."/>
        </authorList>
    </citation>
    <scope>NUCLEOTIDE SEQUENCE</scope>
    <source>
        <strain evidence="1">DSM 11080</strain>
    </source>
</reference>
<keyword evidence="2" id="KW-1185">Reference proteome</keyword>
<proteinExistence type="predicted"/>
<gene>
    <name evidence="1" type="ORF">CKO40_21755</name>
</gene>
<organism evidence="1 2">
    <name type="scientific">Halochromatium glycolicum</name>
    <dbReference type="NCBI Taxonomy" id="85075"/>
    <lineage>
        <taxon>Bacteria</taxon>
        <taxon>Pseudomonadati</taxon>
        <taxon>Pseudomonadota</taxon>
        <taxon>Gammaproteobacteria</taxon>
        <taxon>Chromatiales</taxon>
        <taxon>Chromatiaceae</taxon>
        <taxon>Halochromatium</taxon>
    </lineage>
</organism>
<reference evidence="1" key="2">
    <citation type="journal article" date="2020" name="Microorganisms">
        <title>Osmotic Adaptation and Compatible Solute Biosynthesis of Phototrophic Bacteria as Revealed from Genome Analyses.</title>
        <authorList>
            <person name="Imhoff J.F."/>
            <person name="Rahn T."/>
            <person name="Kunzel S."/>
            <person name="Keller A."/>
            <person name="Neulinger S.C."/>
        </authorList>
    </citation>
    <scope>NUCLEOTIDE SEQUENCE</scope>
    <source>
        <strain evidence="1">DSM 11080</strain>
    </source>
</reference>
<accession>A0AAJ0U852</accession>
<protein>
    <submittedName>
        <fullName evidence="1">Uncharacterized protein</fullName>
    </submittedName>
</protein>
<evidence type="ECO:0000313" key="2">
    <source>
        <dbReference type="Proteomes" id="UP001296776"/>
    </source>
</evidence>
<dbReference type="RefSeq" id="WP_200348565.1">
    <property type="nucleotide sequence ID" value="NZ_NRSJ01000063.1"/>
</dbReference>
<comment type="caution">
    <text evidence="1">The sequence shown here is derived from an EMBL/GenBank/DDBJ whole genome shotgun (WGS) entry which is preliminary data.</text>
</comment>
<dbReference type="AlphaFoldDB" id="A0AAJ0U852"/>
<name>A0AAJ0U852_9GAMM</name>
<sequence>MATATTRFHDPSALAEAVYKRLRAMPWSERQRFRMMGVGYTNELLGDEQGKRAVRVQARFINNAMKATLHGAAVSDALEDGRVGSDPVNDEPDRYWDDRCRELARARRLES</sequence>
<evidence type="ECO:0000313" key="1">
    <source>
        <dbReference type="EMBL" id="MBK1707085.1"/>
    </source>
</evidence>